<evidence type="ECO:0000313" key="2">
    <source>
        <dbReference type="Proteomes" id="UP001281147"/>
    </source>
</evidence>
<evidence type="ECO:0000313" key="1">
    <source>
        <dbReference type="EMBL" id="KAK3722003.1"/>
    </source>
</evidence>
<accession>A0ACC3NTA7</accession>
<protein>
    <submittedName>
        <fullName evidence="1">Uncharacterized protein</fullName>
    </submittedName>
</protein>
<sequence>MSYHAAGPSGLQKAKGPARTTTAQPESLGLTLGCEFECLLAEWKSYNDLRIPLRYDPRVVVYKQLYKPLQGFCEIYNPTDEKDDRSKWQIVYEGDVQATTEDMNSIGRDRDSYNLQGLEIKTRILGHGKTLEVKDEATHVHKVGYKEEIRSVLASLRKGFRVLDPERRTGFCLFTNSKCGFHVHIGRGVEGFALRTVKSLLTLSAAFERQIDGLHAKNRITGSTLGTRRVSGTSVAQLFRAAVDPPVMNLPLSQYFIVGSDIPRKETNEFEDYKAFKARRGRKVVSTEGYPGNRFDDPLVWTERRKTQIDSWIELINAAPDLQSLQDLNYERRSSTINLQNLPTEKHKNKMKTIEFRQHAGTLEYSAS</sequence>
<name>A0ACC3NTA7_9PEZI</name>
<organism evidence="1 2">
    <name type="scientific">Vermiconidia calcicola</name>
    <dbReference type="NCBI Taxonomy" id="1690605"/>
    <lineage>
        <taxon>Eukaryota</taxon>
        <taxon>Fungi</taxon>
        <taxon>Dikarya</taxon>
        <taxon>Ascomycota</taxon>
        <taxon>Pezizomycotina</taxon>
        <taxon>Dothideomycetes</taxon>
        <taxon>Dothideomycetidae</taxon>
        <taxon>Mycosphaerellales</taxon>
        <taxon>Extremaceae</taxon>
        <taxon>Vermiconidia</taxon>
    </lineage>
</organism>
<proteinExistence type="predicted"/>
<comment type="caution">
    <text evidence="1">The sequence shown here is derived from an EMBL/GenBank/DDBJ whole genome shotgun (WGS) entry which is preliminary data.</text>
</comment>
<keyword evidence="2" id="KW-1185">Reference proteome</keyword>
<gene>
    <name evidence="1" type="ORF">LTR37_002819</name>
</gene>
<dbReference type="Proteomes" id="UP001281147">
    <property type="component" value="Unassembled WGS sequence"/>
</dbReference>
<reference evidence="1" key="1">
    <citation type="submission" date="2023-07" db="EMBL/GenBank/DDBJ databases">
        <title>Black Yeasts Isolated from many extreme environments.</title>
        <authorList>
            <person name="Coleine C."/>
            <person name="Stajich J.E."/>
            <person name="Selbmann L."/>
        </authorList>
    </citation>
    <scope>NUCLEOTIDE SEQUENCE</scope>
    <source>
        <strain evidence="1">CCFEE 5714</strain>
    </source>
</reference>
<dbReference type="EMBL" id="JAUTXU010000015">
    <property type="protein sequence ID" value="KAK3722003.1"/>
    <property type="molecule type" value="Genomic_DNA"/>
</dbReference>